<accession>C8PF64</accession>
<dbReference type="EMBL" id="ACYG01000009">
    <property type="protein sequence ID" value="EEV18692.1"/>
    <property type="molecule type" value="Genomic_DNA"/>
</dbReference>
<keyword evidence="6" id="KW-1185">Reference proteome</keyword>
<dbReference type="AlphaFoldDB" id="C8PF64"/>
<dbReference type="SUPFAM" id="SSF53850">
    <property type="entry name" value="Periplasmic binding protein-like II"/>
    <property type="match status" value="1"/>
</dbReference>
<proteinExistence type="inferred from homology"/>
<dbReference type="Proteomes" id="UP000005709">
    <property type="component" value="Unassembled WGS sequence"/>
</dbReference>
<keyword evidence="2 4" id="KW-0474">Menaquinone biosynthesis</keyword>
<evidence type="ECO:0000313" key="6">
    <source>
        <dbReference type="Proteomes" id="UP000005709"/>
    </source>
</evidence>
<evidence type="ECO:0000256" key="2">
    <source>
        <dbReference type="ARBA" id="ARBA00022428"/>
    </source>
</evidence>
<comment type="function">
    <text evidence="4">Catalyzes the dehydration of chorismate into 3-[(1-carboxyvinyl)oxy]benzoate, a step in the biosynthesis of menaquinone (MK, vitamin K2).</text>
</comment>
<dbReference type="UniPathway" id="UPA00079"/>
<comment type="pathway">
    <text evidence="1 4">Quinol/quinone metabolism; menaquinone biosynthesis.</text>
</comment>
<dbReference type="GO" id="GO:0009234">
    <property type="term" value="P:menaquinone biosynthetic process"/>
    <property type="evidence" value="ECO:0007669"/>
    <property type="project" value="UniProtKB-UniRule"/>
</dbReference>
<evidence type="ECO:0000256" key="3">
    <source>
        <dbReference type="ARBA" id="ARBA00023239"/>
    </source>
</evidence>
<name>C8PF64_9BACT</name>
<evidence type="ECO:0000313" key="5">
    <source>
        <dbReference type="EMBL" id="EEV18692.1"/>
    </source>
</evidence>
<dbReference type="EC" id="4.2.1.151" evidence="4"/>
<dbReference type="STRING" id="824.CGRAC_0297"/>
<reference evidence="5 6" key="1">
    <citation type="submission" date="2009-07" db="EMBL/GenBank/DDBJ databases">
        <authorList>
            <person name="Madupu R."/>
            <person name="Sebastian Y."/>
            <person name="Durkin A.S."/>
            <person name="Torralba M."/>
            <person name="Methe B."/>
            <person name="Sutton G.G."/>
            <person name="Strausberg R.L."/>
            <person name="Nelson K.E."/>
        </authorList>
    </citation>
    <scope>NUCLEOTIDE SEQUENCE [LARGE SCALE GENOMIC DNA]</scope>
    <source>
        <strain evidence="5 6">RM3268</strain>
    </source>
</reference>
<evidence type="ECO:0000256" key="1">
    <source>
        <dbReference type="ARBA" id="ARBA00004863"/>
    </source>
</evidence>
<sequence length="230" mass="26354">MLLGKIDYLNLLPFHVFLKSLPLPSYVKKSIEFKKGVPSKLCADLYYRRIDAAVISSIESRRAKYRKLPLGIVAKREVLSVLVRKNSAPRLDPASMSSNMLARVLDLSGEVLIGDNALKALLSQGRDKFYDLGEIWQQRTGLPFVFGRLCCVKNEKAYARLATKFLRSRIKIPRYILQSYALSRGIKEREILNYLKFIGYEIGVREELALKKFIAKAKKLKFNPVQKEKL</sequence>
<dbReference type="GO" id="GO:0016836">
    <property type="term" value="F:hydro-lyase activity"/>
    <property type="evidence" value="ECO:0007669"/>
    <property type="project" value="UniProtKB-UniRule"/>
</dbReference>
<dbReference type="InterPro" id="IPR003773">
    <property type="entry name" value="Menaquinone_biosynth"/>
</dbReference>
<dbReference type="InterPro" id="IPR030868">
    <property type="entry name" value="MqnA"/>
</dbReference>
<dbReference type="Gene3D" id="3.40.190.10">
    <property type="entry name" value="Periplasmic binding protein-like II"/>
    <property type="match status" value="2"/>
</dbReference>
<dbReference type="eggNOG" id="COG1427">
    <property type="taxonomic scope" value="Bacteria"/>
</dbReference>
<comment type="caution">
    <text evidence="5">The sequence shown here is derived from an EMBL/GenBank/DDBJ whole genome shotgun (WGS) entry which is preliminary data.</text>
</comment>
<protein>
    <recommendedName>
        <fullName evidence="4">Chorismate dehydratase</fullName>
        <ecNumber evidence="4">4.2.1.151</ecNumber>
    </recommendedName>
    <alternativeName>
        <fullName evidence="4">Menaquinone biosynthetic enzyme MqnA</fullName>
    </alternativeName>
</protein>
<comment type="catalytic activity">
    <reaction evidence="4">
        <text>chorismate = 3-[(1-carboxyvinyl)-oxy]benzoate + H2O</text>
        <dbReference type="Rhea" id="RHEA:40051"/>
        <dbReference type="ChEBI" id="CHEBI:15377"/>
        <dbReference type="ChEBI" id="CHEBI:29748"/>
        <dbReference type="ChEBI" id="CHEBI:76981"/>
        <dbReference type="EC" id="4.2.1.151"/>
    </reaction>
</comment>
<comment type="similarity">
    <text evidence="4">Belongs to the MqnA/MqnD family. MqnA subfamily.</text>
</comment>
<keyword evidence="3 4" id="KW-0456">Lyase</keyword>
<dbReference type="OrthoDB" id="9810112at2"/>
<gene>
    <name evidence="4" type="primary">mqnA</name>
    <name evidence="5" type="ORF">CAMGR0001_2705</name>
</gene>
<dbReference type="HAMAP" id="MF_00995">
    <property type="entry name" value="MqnA"/>
    <property type="match status" value="1"/>
</dbReference>
<dbReference type="Pfam" id="PF02621">
    <property type="entry name" value="VitK2_biosynth"/>
    <property type="match status" value="2"/>
</dbReference>
<evidence type="ECO:0000256" key="4">
    <source>
        <dbReference type="HAMAP-Rule" id="MF_00995"/>
    </source>
</evidence>
<dbReference type="PANTHER" id="PTHR37690:SF1">
    <property type="entry name" value="CHORISMATE DEHYDRATASE"/>
    <property type="match status" value="1"/>
</dbReference>
<organism evidence="5 6">
    <name type="scientific">Campylobacter gracilis RM3268</name>
    <dbReference type="NCBI Taxonomy" id="553220"/>
    <lineage>
        <taxon>Bacteria</taxon>
        <taxon>Pseudomonadati</taxon>
        <taxon>Campylobacterota</taxon>
        <taxon>Epsilonproteobacteria</taxon>
        <taxon>Campylobacterales</taxon>
        <taxon>Campylobacteraceae</taxon>
        <taxon>Campylobacter</taxon>
    </lineage>
</organism>
<dbReference type="PANTHER" id="PTHR37690">
    <property type="entry name" value="CHORISMATE DEHYDRATASE"/>
    <property type="match status" value="1"/>
</dbReference>
<dbReference type="RefSeq" id="WP_005869801.1">
    <property type="nucleotide sequence ID" value="NZ_ACYG01000009.1"/>
</dbReference>